<dbReference type="InterPro" id="IPR011009">
    <property type="entry name" value="Kinase-like_dom_sf"/>
</dbReference>
<evidence type="ECO:0000259" key="2">
    <source>
        <dbReference type="Pfam" id="PF01636"/>
    </source>
</evidence>
<dbReference type="Pfam" id="PF01636">
    <property type="entry name" value="APH"/>
    <property type="match status" value="1"/>
</dbReference>
<evidence type="ECO:0000313" key="4">
    <source>
        <dbReference type="Proteomes" id="UP001219355"/>
    </source>
</evidence>
<feature type="region of interest" description="Disordered" evidence="1">
    <location>
        <begin position="1"/>
        <end position="40"/>
    </location>
</feature>
<dbReference type="InterPro" id="IPR051678">
    <property type="entry name" value="AGP_Transferase"/>
</dbReference>
<gene>
    <name evidence="3" type="ORF">PRK78_006715</name>
</gene>
<feature type="domain" description="Aminoglycoside phosphotransferase" evidence="2">
    <location>
        <begin position="111"/>
        <end position="348"/>
    </location>
</feature>
<name>A0AAF0IKS5_9EURO</name>
<proteinExistence type="predicted"/>
<evidence type="ECO:0000313" key="3">
    <source>
        <dbReference type="EMBL" id="WEW61225.1"/>
    </source>
</evidence>
<dbReference type="SUPFAM" id="SSF56112">
    <property type="entry name" value="Protein kinase-like (PK-like)"/>
    <property type="match status" value="1"/>
</dbReference>
<feature type="compositionally biased region" description="Basic and acidic residues" evidence="1">
    <location>
        <begin position="22"/>
        <end position="32"/>
    </location>
</feature>
<organism evidence="3 4">
    <name type="scientific">Emydomyces testavorans</name>
    <dbReference type="NCBI Taxonomy" id="2070801"/>
    <lineage>
        <taxon>Eukaryota</taxon>
        <taxon>Fungi</taxon>
        <taxon>Dikarya</taxon>
        <taxon>Ascomycota</taxon>
        <taxon>Pezizomycotina</taxon>
        <taxon>Eurotiomycetes</taxon>
        <taxon>Eurotiomycetidae</taxon>
        <taxon>Onygenales</taxon>
        <taxon>Nannizziopsiaceae</taxon>
        <taxon>Emydomyces</taxon>
    </lineage>
</organism>
<dbReference type="Gene3D" id="3.90.1200.10">
    <property type="match status" value="1"/>
</dbReference>
<dbReference type="Gene3D" id="3.30.200.20">
    <property type="entry name" value="Phosphorylase Kinase, domain 1"/>
    <property type="match status" value="1"/>
</dbReference>
<dbReference type="AlphaFoldDB" id="A0AAF0IKS5"/>
<dbReference type="EMBL" id="CP120630">
    <property type="protein sequence ID" value="WEW61225.1"/>
    <property type="molecule type" value="Genomic_DNA"/>
</dbReference>
<evidence type="ECO:0000256" key="1">
    <source>
        <dbReference type="SAM" id="MobiDB-lite"/>
    </source>
</evidence>
<sequence>MPNTQSPAGKFALSDGPNSPETPKKTVQKPDFHAPAFPLGSDIWTGADEYRPSPGEPLDPENEETHYLYKRAVEFHVRVDWDAVISIARRLRKGKNCKILPKYSIGIFNLVKRVDFEDGVSWVVRVRMPSLGGLFGRRQLLPSEQAMSIEVAAMKFFKKKTSIPVPELYHYETDPSNQVGAPYMIMEYIHGTPAHHLRLAKGGTLRFGDVEQDRRLSEQMAKIQVELSSFQFDKIGSLYLDEKTDEFYIGPDQETGKGPWTSTTEYYLDYAAHCMETAAIADSRLTERDSFVNPALFSYALRFSENPSRRNGPFYLINGDFGPHNILVNENFEILAVIDFDGVMAAPIEVAAQLPFMAYLDLGPPPGLAGSETPSSTRTSFQQYKEMIRAAEEELNDGKGRDGLLANAIFSKSAMLFSGIAAYGCHSGPVNESWLRTYINMIRNDVVSKALSKQSEK</sequence>
<dbReference type="PANTHER" id="PTHR21310:SF15">
    <property type="entry name" value="AMINOGLYCOSIDE PHOSPHOTRANSFERASE DOMAIN-CONTAINING PROTEIN"/>
    <property type="match status" value="1"/>
</dbReference>
<dbReference type="PANTHER" id="PTHR21310">
    <property type="entry name" value="AMINOGLYCOSIDE PHOSPHOTRANSFERASE-RELATED-RELATED"/>
    <property type="match status" value="1"/>
</dbReference>
<keyword evidence="4" id="KW-1185">Reference proteome</keyword>
<accession>A0AAF0IKS5</accession>
<dbReference type="InterPro" id="IPR002575">
    <property type="entry name" value="Aminoglycoside_PTrfase"/>
</dbReference>
<reference evidence="3" key="1">
    <citation type="submission" date="2023-03" db="EMBL/GenBank/DDBJ databases">
        <title>Emydomyces testavorans Genome Sequence.</title>
        <authorList>
            <person name="Hoyer L."/>
        </authorList>
    </citation>
    <scope>NUCLEOTIDE SEQUENCE</scope>
    <source>
        <strain evidence="3">16-2883</strain>
    </source>
</reference>
<protein>
    <recommendedName>
        <fullName evidence="2">Aminoglycoside phosphotransferase domain-containing protein</fullName>
    </recommendedName>
</protein>
<dbReference type="Proteomes" id="UP001219355">
    <property type="component" value="Chromosome 4"/>
</dbReference>